<dbReference type="PANTHER" id="PTHR43135">
    <property type="entry name" value="ALPHA-D-RIBOSE 1-METHYLPHOSPHONATE 5-TRIPHOSPHATE DIPHOSPHATASE"/>
    <property type="match status" value="1"/>
</dbReference>
<dbReference type="STRING" id="110505.ACT16_03840"/>
<dbReference type="InterPro" id="IPR011059">
    <property type="entry name" value="Metal-dep_hydrolase_composite"/>
</dbReference>
<protein>
    <submittedName>
        <fullName evidence="1">Amidohydrolase</fullName>
    </submittedName>
</protein>
<dbReference type="CDD" id="cd01299">
    <property type="entry name" value="Met_dep_hydrolase_A"/>
    <property type="match status" value="1"/>
</dbReference>
<organism evidence="1 2">
    <name type="scientific">Mycobacterium heckeshornense</name>
    <dbReference type="NCBI Taxonomy" id="110505"/>
    <lineage>
        <taxon>Bacteria</taxon>
        <taxon>Bacillati</taxon>
        <taxon>Actinomycetota</taxon>
        <taxon>Actinomycetes</taxon>
        <taxon>Mycobacteriales</taxon>
        <taxon>Mycobacteriaceae</taxon>
        <taxon>Mycobacterium</taxon>
    </lineage>
</organism>
<dbReference type="SUPFAM" id="SSF51338">
    <property type="entry name" value="Composite domain of metallo-dependent hydrolases"/>
    <property type="match status" value="2"/>
</dbReference>
<dbReference type="Proteomes" id="UP000595446">
    <property type="component" value="Chromosome"/>
</dbReference>
<dbReference type="InterPro" id="IPR032466">
    <property type="entry name" value="Metal_Hydrolase"/>
</dbReference>
<dbReference type="OrthoDB" id="3514520at2"/>
<reference evidence="1 2" key="1">
    <citation type="submission" date="2020-12" db="EMBL/GenBank/DDBJ databases">
        <title>Complete genome sequence of Mycobacterium heckeshornense JCM 15655T, closely related to a pathogenic non-tuberculous mycobacterial species Mycobacterium xenopi.</title>
        <authorList>
            <person name="Yoshida M."/>
            <person name="Fukano H."/>
            <person name="Asakura T."/>
            <person name="Suzuki M."/>
            <person name="Hoshino Y."/>
        </authorList>
    </citation>
    <scope>NUCLEOTIDE SEQUENCE [LARGE SCALE GENOMIC DNA]</scope>
    <source>
        <strain evidence="1 2">JCM 15655</strain>
    </source>
</reference>
<dbReference type="InterPro" id="IPR051781">
    <property type="entry name" value="Metallo-dep_Hydrolase"/>
</dbReference>
<keyword evidence="2" id="KW-1185">Reference proteome</keyword>
<dbReference type="Gene3D" id="3.20.20.140">
    <property type="entry name" value="Metal-dependent hydrolases"/>
    <property type="match status" value="1"/>
</dbReference>
<dbReference type="AlphaFoldDB" id="A0A2G8B7K8"/>
<evidence type="ECO:0000313" key="1">
    <source>
        <dbReference type="EMBL" id="BCO34428.1"/>
    </source>
</evidence>
<evidence type="ECO:0000313" key="2">
    <source>
        <dbReference type="Proteomes" id="UP000595446"/>
    </source>
</evidence>
<sequence>MLTLKAAGLLDVDAGEIVRPGILQIDGERIVAVGGSASGDVIDLGEQVLLPGLMDMEVNLLMGGRGEQPGLSQVQDDPPTRLLRAVGNARRTLRAGFTTVRNLGLFVKTGGYLLDVALSKAIDAGWIDGPRVVPAGHAITPTGGHLDPTMFQALAPGVLPLTVEEGIANGVDEVRKAVRYQIKHGAQLIKVCASGGVMSLTGPPGAQHYSDEELRAIVDEAHRRGLRVAAHTHGADAVKHAVAAGIDCIEHGFLVDDEAIAEMVRHGTFLVTTRRLADAMDVSHAPPELQAKAAEMFPRARKSVVAAYEAGVKIAVGTDAPAIPHGRNADELVTLVNLGLPPVAVLRAATITAAELIDVTDRGRLAEGLLADIIAVPGNPLQDITVTQDVRFVMKGGKVYANKN</sequence>
<dbReference type="GO" id="GO:0016810">
    <property type="term" value="F:hydrolase activity, acting on carbon-nitrogen (but not peptide) bonds"/>
    <property type="evidence" value="ECO:0007669"/>
    <property type="project" value="InterPro"/>
</dbReference>
<dbReference type="Gene3D" id="2.30.40.10">
    <property type="entry name" value="Urease, subunit C, domain 1"/>
    <property type="match status" value="1"/>
</dbReference>
<dbReference type="InterPro" id="IPR006680">
    <property type="entry name" value="Amidohydro-rel"/>
</dbReference>
<proteinExistence type="predicted"/>
<dbReference type="InterPro" id="IPR057744">
    <property type="entry name" value="OTAase-like"/>
</dbReference>
<name>A0A2G8B7K8_9MYCO</name>
<dbReference type="SUPFAM" id="SSF51556">
    <property type="entry name" value="Metallo-dependent hydrolases"/>
    <property type="match status" value="1"/>
</dbReference>
<dbReference type="PANTHER" id="PTHR43135:SF3">
    <property type="entry name" value="ALPHA-D-RIBOSE 1-METHYLPHOSPHONATE 5-TRIPHOSPHATE DIPHOSPHATASE"/>
    <property type="match status" value="1"/>
</dbReference>
<accession>A0A2G8B7K8</accession>
<keyword evidence="1" id="KW-0378">Hydrolase</keyword>
<gene>
    <name evidence="1" type="ORF">MHEC_08610</name>
</gene>
<dbReference type="EMBL" id="AP024237">
    <property type="protein sequence ID" value="BCO34428.1"/>
    <property type="molecule type" value="Genomic_DNA"/>
</dbReference>
<dbReference type="RefSeq" id="WP_048890111.1">
    <property type="nucleotide sequence ID" value="NZ_AP024237.1"/>
</dbReference>
<dbReference type="Pfam" id="PF01979">
    <property type="entry name" value="Amidohydro_1"/>
    <property type="match status" value="1"/>
</dbReference>